<dbReference type="AlphaFoldDB" id="A0A158Q2U7"/>
<protein>
    <submittedName>
        <fullName evidence="6">Acyl_transf_3 domain-containing protein</fullName>
    </submittedName>
</protein>
<feature type="transmembrane region" description="Helical" evidence="1">
    <location>
        <begin position="208"/>
        <end position="230"/>
    </location>
</feature>
<gene>
    <name evidence="3" type="ORF">DME_LOCUS5220</name>
</gene>
<keyword evidence="1" id="KW-1133">Transmembrane helix</keyword>
<feature type="transmembrane region" description="Helical" evidence="1">
    <location>
        <begin position="474"/>
        <end position="495"/>
    </location>
</feature>
<keyword evidence="5" id="KW-1185">Reference proteome</keyword>
<dbReference type="PANTHER" id="PTHR11161:SF70">
    <property type="entry name" value="ACYLTRANSFERASE 3 DOMAIN-CONTAINING PROTEIN"/>
    <property type="match status" value="1"/>
</dbReference>
<name>A0A158Q2U7_DRAME</name>
<dbReference type="EMBL" id="UYYG01001152">
    <property type="protein sequence ID" value="VDN55247.1"/>
    <property type="molecule type" value="Genomic_DNA"/>
</dbReference>
<proteinExistence type="predicted"/>
<feature type="transmembrane region" description="Helical" evidence="1">
    <location>
        <begin position="443"/>
        <end position="462"/>
    </location>
</feature>
<dbReference type="PANTHER" id="PTHR11161">
    <property type="entry name" value="O-ACYLTRANSFERASE"/>
    <property type="match status" value="1"/>
</dbReference>
<sequence length="651" mass="75866">MQISKCIVLQVGPYLLDHDTIPEQREFFHSAYSVGSAKQFLSRDQDRWIYRAYECIQAAGEAPYSKSEHPLHYCFGYNSENEKNGAITYGVCMPSICYDDRLKARPHFQILEHWRSEISSDEMPIDYVSCTKSRHELQWFQKPLPLAEFIIHQIFVLFIIIATIYHIRFGEQTGVTSAQVLLSFSAKKNLKKLIEMPKDPQSTITCMFGMRFISMVWTLVGHSFIFVQAYLKNVEEFKDDMVNNFENQWITNFTLSVDTFFVLSATLTAFTWFKRMNKLTSESVPTWTSLGYWLKYYRHRIIRLWPAYIYVMVDVGMRSSLQHFHPMWPPTDPAVQCPKHWWKNVLFINSLTENRCMPWTWYIGTEFIFYAIAPVFLLSLYQTPMIGYFLSLSTIIGSCIARLIAMIKWNFPPTQFLWKQPAIFNPDFIQHHILMYIKPQYRIGPYIIGLLLGHCLANFQACPYKVRRTLRFQVLGWFSAFVASFWAIFGLYPSLQGWDWPTYHLLFGSVHRTVFALSMAWIIYACYTGIGGLINRILSMSFLIPLASLCYTAYLVHMVLVVFTYLIVPFPIIYDGKLTVFLHCFVQLAMSYFFGIIAALIAELPALNLEKLVFSNDRRGQPVCLKNDEIQLKAAVKLKTHFMTVKTLESL</sequence>
<evidence type="ECO:0000313" key="6">
    <source>
        <dbReference type="WBParaSite" id="DME_0000086001-mRNA-1"/>
    </source>
</evidence>
<dbReference type="WBParaSite" id="DME_0000086001-mRNA-1">
    <property type="protein sequence ID" value="DME_0000086001-mRNA-1"/>
    <property type="gene ID" value="DME_0000086001"/>
</dbReference>
<evidence type="ECO:0000259" key="2">
    <source>
        <dbReference type="Pfam" id="PF01757"/>
    </source>
</evidence>
<evidence type="ECO:0000256" key="1">
    <source>
        <dbReference type="SAM" id="Phobius"/>
    </source>
</evidence>
<feature type="transmembrane region" description="Helical" evidence="1">
    <location>
        <begin position="149"/>
        <end position="167"/>
    </location>
</feature>
<dbReference type="InterPro" id="IPR052728">
    <property type="entry name" value="O2_lipid_transport_reg"/>
</dbReference>
<dbReference type="Proteomes" id="UP000274756">
    <property type="component" value="Unassembled WGS sequence"/>
</dbReference>
<reference evidence="6" key="1">
    <citation type="submission" date="2016-04" db="UniProtKB">
        <authorList>
            <consortium name="WormBaseParasite"/>
        </authorList>
    </citation>
    <scope>IDENTIFICATION</scope>
</reference>
<reference evidence="3 5" key="2">
    <citation type="submission" date="2018-11" db="EMBL/GenBank/DDBJ databases">
        <authorList>
            <consortium name="Pathogen Informatics"/>
        </authorList>
    </citation>
    <scope>NUCLEOTIDE SEQUENCE [LARGE SCALE GENOMIC DNA]</scope>
</reference>
<dbReference type="InterPro" id="IPR002656">
    <property type="entry name" value="Acyl_transf_3_dom"/>
</dbReference>
<dbReference type="Pfam" id="PF01757">
    <property type="entry name" value="Acyl_transf_3"/>
    <property type="match status" value="1"/>
</dbReference>
<feature type="domain" description="Acyltransferase 3" evidence="2">
    <location>
        <begin position="209"/>
        <end position="601"/>
    </location>
</feature>
<keyword evidence="1" id="KW-0472">Membrane</keyword>
<feature type="transmembrane region" description="Helical" evidence="1">
    <location>
        <begin position="546"/>
        <end position="568"/>
    </location>
</feature>
<accession>A0A158Q2U7</accession>
<dbReference type="GO" id="GO:0016747">
    <property type="term" value="F:acyltransferase activity, transferring groups other than amino-acyl groups"/>
    <property type="evidence" value="ECO:0007669"/>
    <property type="project" value="InterPro"/>
</dbReference>
<feature type="transmembrane region" description="Helical" evidence="1">
    <location>
        <begin position="515"/>
        <end position="534"/>
    </location>
</feature>
<organism evidence="4 6">
    <name type="scientific">Dracunculus medinensis</name>
    <name type="common">Guinea worm</name>
    <dbReference type="NCBI Taxonomy" id="318479"/>
    <lineage>
        <taxon>Eukaryota</taxon>
        <taxon>Metazoa</taxon>
        <taxon>Ecdysozoa</taxon>
        <taxon>Nematoda</taxon>
        <taxon>Chromadorea</taxon>
        <taxon>Rhabditida</taxon>
        <taxon>Spirurina</taxon>
        <taxon>Dracunculoidea</taxon>
        <taxon>Dracunculidae</taxon>
        <taxon>Dracunculus</taxon>
    </lineage>
</organism>
<evidence type="ECO:0000313" key="5">
    <source>
        <dbReference type="Proteomes" id="UP000274756"/>
    </source>
</evidence>
<feature type="transmembrane region" description="Helical" evidence="1">
    <location>
        <begin position="580"/>
        <end position="602"/>
    </location>
</feature>
<dbReference type="OrthoDB" id="207378at2759"/>
<dbReference type="Proteomes" id="UP000038040">
    <property type="component" value="Unplaced"/>
</dbReference>
<feature type="transmembrane region" description="Helical" evidence="1">
    <location>
        <begin position="250"/>
        <end position="273"/>
    </location>
</feature>
<evidence type="ECO:0000313" key="4">
    <source>
        <dbReference type="Proteomes" id="UP000038040"/>
    </source>
</evidence>
<evidence type="ECO:0000313" key="3">
    <source>
        <dbReference type="EMBL" id="VDN55247.1"/>
    </source>
</evidence>
<feature type="transmembrane region" description="Helical" evidence="1">
    <location>
        <begin position="388"/>
        <end position="409"/>
    </location>
</feature>
<keyword evidence="1" id="KW-0812">Transmembrane</keyword>
<feature type="transmembrane region" description="Helical" evidence="1">
    <location>
        <begin position="359"/>
        <end position="381"/>
    </location>
</feature>
<feature type="transmembrane region" description="Helical" evidence="1">
    <location>
        <begin position="304"/>
        <end position="321"/>
    </location>
</feature>